<dbReference type="Proteomes" id="UP001497516">
    <property type="component" value="Chromosome 9"/>
</dbReference>
<organism evidence="2 3">
    <name type="scientific">Linum trigynum</name>
    <dbReference type="NCBI Taxonomy" id="586398"/>
    <lineage>
        <taxon>Eukaryota</taxon>
        <taxon>Viridiplantae</taxon>
        <taxon>Streptophyta</taxon>
        <taxon>Embryophyta</taxon>
        <taxon>Tracheophyta</taxon>
        <taxon>Spermatophyta</taxon>
        <taxon>Magnoliopsida</taxon>
        <taxon>eudicotyledons</taxon>
        <taxon>Gunneridae</taxon>
        <taxon>Pentapetalae</taxon>
        <taxon>rosids</taxon>
        <taxon>fabids</taxon>
        <taxon>Malpighiales</taxon>
        <taxon>Linaceae</taxon>
        <taxon>Linum</taxon>
    </lineage>
</organism>
<evidence type="ECO:0000313" key="2">
    <source>
        <dbReference type="EMBL" id="CAL1412409.1"/>
    </source>
</evidence>
<evidence type="ECO:0000256" key="1">
    <source>
        <dbReference type="SAM" id="MobiDB-lite"/>
    </source>
</evidence>
<evidence type="ECO:0000313" key="3">
    <source>
        <dbReference type="Proteomes" id="UP001497516"/>
    </source>
</evidence>
<proteinExistence type="predicted"/>
<sequence length="93" mass="9374">MGCVLNGFHGGGSEGGGLGEVAEMSRSPSSSVKLKPDPGFCWADLVPVENHVNSSPTTTESSSPPAMETPATVEVISTSGLSSPTTIHTATIC</sequence>
<feature type="region of interest" description="Disordered" evidence="1">
    <location>
        <begin position="1"/>
        <end position="33"/>
    </location>
</feature>
<accession>A0AAV2GNZ6</accession>
<keyword evidence="3" id="KW-1185">Reference proteome</keyword>
<name>A0AAV2GNZ6_9ROSI</name>
<feature type="compositionally biased region" description="Gly residues" evidence="1">
    <location>
        <begin position="8"/>
        <end position="19"/>
    </location>
</feature>
<protein>
    <submittedName>
        <fullName evidence="2">Uncharacterized protein</fullName>
    </submittedName>
</protein>
<gene>
    <name evidence="2" type="ORF">LTRI10_LOCUS51708</name>
</gene>
<dbReference type="EMBL" id="OZ034822">
    <property type="protein sequence ID" value="CAL1412409.1"/>
    <property type="molecule type" value="Genomic_DNA"/>
</dbReference>
<reference evidence="2 3" key="1">
    <citation type="submission" date="2024-04" db="EMBL/GenBank/DDBJ databases">
        <authorList>
            <person name="Fracassetti M."/>
        </authorList>
    </citation>
    <scope>NUCLEOTIDE SEQUENCE [LARGE SCALE GENOMIC DNA]</scope>
</reference>
<dbReference type="AlphaFoldDB" id="A0AAV2GNZ6"/>